<dbReference type="RefSeq" id="WP_013677022.1">
    <property type="nucleotide sequence ID" value="NZ_BAABKS010000006.1"/>
</dbReference>
<keyword evidence="2" id="KW-1185">Reference proteome</keyword>
<dbReference type="Proteomes" id="UP001597182">
    <property type="component" value="Unassembled WGS sequence"/>
</dbReference>
<organism evidence="1 2">
    <name type="scientific">Pseudonocardia benzenivorans</name>
    <dbReference type="NCBI Taxonomy" id="228005"/>
    <lineage>
        <taxon>Bacteria</taxon>
        <taxon>Bacillati</taxon>
        <taxon>Actinomycetota</taxon>
        <taxon>Actinomycetes</taxon>
        <taxon>Pseudonocardiales</taxon>
        <taxon>Pseudonocardiaceae</taxon>
        <taxon>Pseudonocardia</taxon>
    </lineage>
</organism>
<evidence type="ECO:0000313" key="1">
    <source>
        <dbReference type="EMBL" id="MFD1234564.1"/>
    </source>
</evidence>
<evidence type="ECO:0000313" key="2">
    <source>
        <dbReference type="Proteomes" id="UP001597182"/>
    </source>
</evidence>
<protein>
    <submittedName>
        <fullName evidence="1">Uncharacterized protein</fullName>
    </submittedName>
</protein>
<name>A0ABW3VHE7_9PSEU</name>
<gene>
    <name evidence="1" type="ORF">ACFQ34_14840</name>
</gene>
<sequence>MEEHILDDLVDLHVLAEHGDADAAESAQRWLDRDPDARKQWQDVERDCRLLRGDDES</sequence>
<comment type="caution">
    <text evidence="1">The sequence shown here is derived from an EMBL/GenBank/DDBJ whole genome shotgun (WGS) entry which is preliminary data.</text>
</comment>
<accession>A0ABW3VHE7</accession>
<dbReference type="EMBL" id="JBHTMB010000134">
    <property type="protein sequence ID" value="MFD1234564.1"/>
    <property type="molecule type" value="Genomic_DNA"/>
</dbReference>
<proteinExistence type="predicted"/>
<reference evidence="2" key="1">
    <citation type="journal article" date="2019" name="Int. J. Syst. Evol. Microbiol.">
        <title>The Global Catalogue of Microorganisms (GCM) 10K type strain sequencing project: providing services to taxonomists for standard genome sequencing and annotation.</title>
        <authorList>
            <consortium name="The Broad Institute Genomics Platform"/>
            <consortium name="The Broad Institute Genome Sequencing Center for Infectious Disease"/>
            <person name="Wu L."/>
            <person name="Ma J."/>
        </authorList>
    </citation>
    <scope>NUCLEOTIDE SEQUENCE [LARGE SCALE GENOMIC DNA]</scope>
    <source>
        <strain evidence="2">CCUG 49018</strain>
    </source>
</reference>